<comment type="caution">
    <text evidence="1">The sequence shown here is derived from an EMBL/GenBank/DDBJ whole genome shotgun (WGS) entry which is preliminary data.</text>
</comment>
<reference evidence="1" key="1">
    <citation type="submission" date="2019-08" db="EMBL/GenBank/DDBJ databases">
        <authorList>
            <person name="Kucharzyk K."/>
            <person name="Murdoch R.W."/>
            <person name="Higgins S."/>
            <person name="Loffler F."/>
        </authorList>
    </citation>
    <scope>NUCLEOTIDE SEQUENCE</scope>
</reference>
<organism evidence="1">
    <name type="scientific">bioreactor metagenome</name>
    <dbReference type="NCBI Taxonomy" id="1076179"/>
    <lineage>
        <taxon>unclassified sequences</taxon>
        <taxon>metagenomes</taxon>
        <taxon>ecological metagenomes</taxon>
    </lineage>
</organism>
<name>A0A644T4K4_9ZZZZ</name>
<protein>
    <submittedName>
        <fullName evidence="1">Uncharacterized protein</fullName>
    </submittedName>
</protein>
<evidence type="ECO:0000313" key="1">
    <source>
        <dbReference type="EMBL" id="MPL61855.1"/>
    </source>
</evidence>
<accession>A0A644T4K4</accession>
<gene>
    <name evidence="1" type="ORF">SDC9_07444</name>
</gene>
<sequence>MVSDDLKLTHLIRGRETAKEFKRHYKAEYEHWTNRVVEYDKQISELRAKINKK</sequence>
<proteinExistence type="predicted"/>
<dbReference type="EMBL" id="VSSQ01000016">
    <property type="protein sequence ID" value="MPL61855.1"/>
    <property type="molecule type" value="Genomic_DNA"/>
</dbReference>
<dbReference type="AlphaFoldDB" id="A0A644T4K4"/>